<reference evidence="2 3" key="1">
    <citation type="journal article" date="2019" name="Int. J. Syst. Evol. Microbiol.">
        <title>The Global Catalogue of Microorganisms (GCM) 10K type strain sequencing project: providing services to taxonomists for standard genome sequencing and annotation.</title>
        <authorList>
            <consortium name="The Broad Institute Genomics Platform"/>
            <consortium name="The Broad Institute Genome Sequencing Center for Infectious Disease"/>
            <person name="Wu L."/>
            <person name="Ma J."/>
        </authorList>
    </citation>
    <scope>NUCLEOTIDE SEQUENCE [LARGE SCALE GENOMIC DNA]</scope>
    <source>
        <strain evidence="2 3">JCM 16327</strain>
    </source>
</reference>
<comment type="caution">
    <text evidence="2">The sequence shown here is derived from an EMBL/GenBank/DDBJ whole genome shotgun (WGS) entry which is preliminary data.</text>
</comment>
<evidence type="ECO:0008006" key="4">
    <source>
        <dbReference type="Google" id="ProtNLM"/>
    </source>
</evidence>
<dbReference type="InterPro" id="IPR018445">
    <property type="entry name" value="Put_Phosphate_transp_reg"/>
</dbReference>
<dbReference type="InterPro" id="IPR002727">
    <property type="entry name" value="DUF47"/>
</dbReference>
<dbReference type="PANTHER" id="PTHR36536:SF3">
    <property type="entry name" value="UPF0111 PROTEIN HI_1603"/>
    <property type="match status" value="1"/>
</dbReference>
<dbReference type="RefSeq" id="WP_227259625.1">
    <property type="nucleotide sequence ID" value="NZ_BAAADU010000002.1"/>
</dbReference>
<dbReference type="Pfam" id="PF01865">
    <property type="entry name" value="PhoU_div"/>
    <property type="match status" value="1"/>
</dbReference>
<sequence>MEAAGVTDDRIEELSETYLEEVTECVSALDGVFDGTESGVERVESLESRCDETGRALRSALGAAAPTFRGVYLQAGDLAEFYTRTDEVANHAEAVALDYRATGAYLGPVRPHLREMVADAVVASAHLETATAAYLADGEDDTVSEAVSRIRELERACDDRRHDAVRVAFEQRDAADALVVRELVRGVDAVVDAVEDAADHIEFMVSLSP</sequence>
<comment type="similarity">
    <text evidence="1">Belongs to the UPF0111 family.</text>
</comment>
<dbReference type="EMBL" id="BAAADU010000002">
    <property type="protein sequence ID" value="GAA0658007.1"/>
    <property type="molecule type" value="Genomic_DNA"/>
</dbReference>
<dbReference type="InterPro" id="IPR038078">
    <property type="entry name" value="PhoU-like_sf"/>
</dbReference>
<keyword evidence="3" id="KW-1185">Reference proteome</keyword>
<gene>
    <name evidence="2" type="ORF">GCM10009019_22880</name>
</gene>
<organism evidence="2 3">
    <name type="scientific">Salarchaeum japonicum</name>
    <dbReference type="NCBI Taxonomy" id="555573"/>
    <lineage>
        <taxon>Archaea</taxon>
        <taxon>Methanobacteriati</taxon>
        <taxon>Methanobacteriota</taxon>
        <taxon>Stenosarchaea group</taxon>
        <taxon>Halobacteria</taxon>
        <taxon>Halobacteriales</taxon>
        <taxon>Halobacteriaceae</taxon>
    </lineage>
</organism>
<evidence type="ECO:0000313" key="3">
    <source>
        <dbReference type="Proteomes" id="UP001500194"/>
    </source>
</evidence>
<dbReference type="Gene3D" id="1.20.58.220">
    <property type="entry name" value="Phosphate transport system protein phou homolog 2, domain 2"/>
    <property type="match status" value="1"/>
</dbReference>
<accession>A0AAV3T4E3</accession>
<proteinExistence type="inferred from homology"/>
<name>A0AAV3T4E3_9EURY</name>
<dbReference type="GeneID" id="68573031"/>
<dbReference type="PANTHER" id="PTHR36536">
    <property type="entry name" value="UPF0111 PROTEIN HI_1603"/>
    <property type="match status" value="1"/>
</dbReference>
<dbReference type="Proteomes" id="UP001500194">
    <property type="component" value="Unassembled WGS sequence"/>
</dbReference>
<dbReference type="AlphaFoldDB" id="A0AAV3T4E3"/>
<evidence type="ECO:0000256" key="1">
    <source>
        <dbReference type="ARBA" id="ARBA00008591"/>
    </source>
</evidence>
<evidence type="ECO:0000313" key="2">
    <source>
        <dbReference type="EMBL" id="GAA0658007.1"/>
    </source>
</evidence>
<protein>
    <recommendedName>
        <fullName evidence="4">DUF47 family protein</fullName>
    </recommendedName>
</protein>